<feature type="compositionally biased region" description="Polar residues" evidence="3">
    <location>
        <begin position="110"/>
        <end position="123"/>
    </location>
</feature>
<dbReference type="InterPro" id="IPR044974">
    <property type="entry name" value="Disease_R_plants"/>
</dbReference>
<dbReference type="Pfam" id="PF23559">
    <property type="entry name" value="WHD_DRP"/>
    <property type="match status" value="1"/>
</dbReference>
<evidence type="ECO:0008006" key="8">
    <source>
        <dbReference type="Google" id="ProtNLM"/>
    </source>
</evidence>
<feature type="domain" description="Disease resistance protein winged helix" evidence="4">
    <location>
        <begin position="173"/>
        <end position="221"/>
    </location>
</feature>
<evidence type="ECO:0000259" key="4">
    <source>
        <dbReference type="Pfam" id="PF23559"/>
    </source>
</evidence>
<dbReference type="Pfam" id="PF23598">
    <property type="entry name" value="LRR_14"/>
    <property type="match status" value="1"/>
</dbReference>
<dbReference type="Proteomes" id="UP001374584">
    <property type="component" value="Unassembled WGS sequence"/>
</dbReference>
<dbReference type="InterPro" id="IPR036388">
    <property type="entry name" value="WH-like_DNA-bd_sf"/>
</dbReference>
<keyword evidence="1" id="KW-0677">Repeat</keyword>
<keyword evidence="2" id="KW-0611">Plant defense</keyword>
<dbReference type="EMBL" id="JAYMYR010000011">
    <property type="protein sequence ID" value="KAK7333540.1"/>
    <property type="molecule type" value="Genomic_DNA"/>
</dbReference>
<gene>
    <name evidence="6" type="ORF">VNO80_30315</name>
</gene>
<protein>
    <recommendedName>
        <fullName evidence="8">Disease resistance RPP13-like protein 4</fullName>
    </recommendedName>
</protein>
<evidence type="ECO:0000313" key="6">
    <source>
        <dbReference type="EMBL" id="KAK7333540.1"/>
    </source>
</evidence>
<feature type="region of interest" description="Disordered" evidence="3">
    <location>
        <begin position="108"/>
        <end position="145"/>
    </location>
</feature>
<evidence type="ECO:0000256" key="3">
    <source>
        <dbReference type="SAM" id="MobiDB-lite"/>
    </source>
</evidence>
<dbReference type="SUPFAM" id="SSF52058">
    <property type="entry name" value="L domain-like"/>
    <property type="match status" value="1"/>
</dbReference>
<dbReference type="InterPro" id="IPR032675">
    <property type="entry name" value="LRR_dom_sf"/>
</dbReference>
<dbReference type="GO" id="GO:0098542">
    <property type="term" value="P:defense response to other organism"/>
    <property type="evidence" value="ECO:0007669"/>
    <property type="project" value="TreeGrafter"/>
</dbReference>
<sequence length="592" mass="67646">MSIRTNPKKAIPLVLKRLRMTRTTKTLDKASDEKLEKLTSQLDQIKDLFMAVKRNGDELLDTLTLLDRHLRSIDEDNIDKEKFESDMETIFRRIKDSTEKLLPKGWASQGEIQTSIPSKVTTSQDHKTRKLHSAPSSSKHKDELHEENLSQNIEVSYEKLEGHLKSCLLSLLVFPEDAVINKRHTIYWWIGEGFVNSAGVKTAEEVGEGVVDELLNCRMIVAHGNGLNPIVKSFKINPCIRGELVTLDSRKTLPHLGSSFQIFSNQRAWLVLEKRKVVLGDDHLKPNHWKSIFNVGASYLSFDFEWLAKMKSLEVLQLGRWQDSPSHHIEVGSEEFLKELRDHKQLKYLSLRGISRIPELPPTIAQLENLEILDLKACHSLEALPKNIASMKSLTHLDVSECYLLDSIPRGIEKLTQLQVLKGFVIGSSSKTPCRISDLANLKKLKRFSVHIGSGAVLQDMEFESLKELTAVNCLKISWGVSGEKYSDIQVLFPSSLEKLDLEGFPGSGIPEWLKPSRVPGAMRKLYIKGGKLKSLDHGEICHKWHVEILRLKYLKHLQIEERKLHKLFPSLRYVERTMVLNQSFPEWRLEE</sequence>
<proteinExistence type="predicted"/>
<comment type="caution">
    <text evidence="6">The sequence shown here is derived from an EMBL/GenBank/DDBJ whole genome shotgun (WGS) entry which is preliminary data.</text>
</comment>
<accession>A0AAN9LCP8</accession>
<reference evidence="6 7" key="1">
    <citation type="submission" date="2024-01" db="EMBL/GenBank/DDBJ databases">
        <title>The genomes of 5 underutilized Papilionoideae crops provide insights into root nodulation and disease resistanc.</title>
        <authorList>
            <person name="Jiang F."/>
        </authorList>
    </citation>
    <scope>NUCLEOTIDE SEQUENCE [LARGE SCALE GENOMIC DNA]</scope>
    <source>
        <strain evidence="6">JINMINGXINNONG_FW02</strain>
        <tissue evidence="6">Leaves</tissue>
    </source>
</reference>
<dbReference type="Gene3D" id="3.80.10.10">
    <property type="entry name" value="Ribonuclease Inhibitor"/>
    <property type="match status" value="1"/>
</dbReference>
<dbReference type="InterPro" id="IPR058922">
    <property type="entry name" value="WHD_DRP"/>
</dbReference>
<dbReference type="InterPro" id="IPR055414">
    <property type="entry name" value="LRR_R13L4/SHOC2-like"/>
</dbReference>
<organism evidence="6 7">
    <name type="scientific">Phaseolus coccineus</name>
    <name type="common">Scarlet runner bean</name>
    <name type="synonym">Phaseolus multiflorus</name>
    <dbReference type="NCBI Taxonomy" id="3886"/>
    <lineage>
        <taxon>Eukaryota</taxon>
        <taxon>Viridiplantae</taxon>
        <taxon>Streptophyta</taxon>
        <taxon>Embryophyta</taxon>
        <taxon>Tracheophyta</taxon>
        <taxon>Spermatophyta</taxon>
        <taxon>Magnoliopsida</taxon>
        <taxon>eudicotyledons</taxon>
        <taxon>Gunneridae</taxon>
        <taxon>Pentapetalae</taxon>
        <taxon>rosids</taxon>
        <taxon>fabids</taxon>
        <taxon>Fabales</taxon>
        <taxon>Fabaceae</taxon>
        <taxon>Papilionoideae</taxon>
        <taxon>50 kb inversion clade</taxon>
        <taxon>NPAAA clade</taxon>
        <taxon>indigoferoid/millettioid clade</taxon>
        <taxon>Phaseoleae</taxon>
        <taxon>Phaseolus</taxon>
    </lineage>
</organism>
<evidence type="ECO:0000256" key="1">
    <source>
        <dbReference type="ARBA" id="ARBA00022737"/>
    </source>
</evidence>
<feature type="domain" description="Disease resistance R13L4/SHOC-2-like LRR" evidence="5">
    <location>
        <begin position="309"/>
        <end position="575"/>
    </location>
</feature>
<dbReference type="AlphaFoldDB" id="A0AAN9LCP8"/>
<evidence type="ECO:0000256" key="2">
    <source>
        <dbReference type="ARBA" id="ARBA00022821"/>
    </source>
</evidence>
<evidence type="ECO:0000259" key="5">
    <source>
        <dbReference type="Pfam" id="PF23598"/>
    </source>
</evidence>
<keyword evidence="7" id="KW-1185">Reference proteome</keyword>
<name>A0AAN9LCP8_PHACN</name>
<dbReference type="PANTHER" id="PTHR23155:SF1076">
    <property type="entry name" value="LEUCINE-RICH REPEAT (LRR) FAMILY PROTEIN-RELATED"/>
    <property type="match status" value="1"/>
</dbReference>
<dbReference type="PANTHER" id="PTHR23155">
    <property type="entry name" value="DISEASE RESISTANCE PROTEIN RP"/>
    <property type="match status" value="1"/>
</dbReference>
<dbReference type="Gene3D" id="1.10.10.10">
    <property type="entry name" value="Winged helix-like DNA-binding domain superfamily/Winged helix DNA-binding domain"/>
    <property type="match status" value="1"/>
</dbReference>
<evidence type="ECO:0000313" key="7">
    <source>
        <dbReference type="Proteomes" id="UP001374584"/>
    </source>
</evidence>